<accession>A0A9D4GCQ3</accession>
<evidence type="ECO:0000313" key="2">
    <source>
        <dbReference type="Proteomes" id="UP000828390"/>
    </source>
</evidence>
<keyword evidence="2" id="KW-1185">Reference proteome</keyword>
<evidence type="ECO:0000313" key="1">
    <source>
        <dbReference type="EMBL" id="KAH3814690.1"/>
    </source>
</evidence>
<dbReference type="AlphaFoldDB" id="A0A9D4GCQ3"/>
<comment type="caution">
    <text evidence="1">The sequence shown here is derived from an EMBL/GenBank/DDBJ whole genome shotgun (WGS) entry which is preliminary data.</text>
</comment>
<proteinExistence type="predicted"/>
<reference evidence="1" key="1">
    <citation type="journal article" date="2019" name="bioRxiv">
        <title>The Genome of the Zebra Mussel, Dreissena polymorpha: A Resource for Invasive Species Research.</title>
        <authorList>
            <person name="McCartney M.A."/>
            <person name="Auch B."/>
            <person name="Kono T."/>
            <person name="Mallez S."/>
            <person name="Zhang Y."/>
            <person name="Obille A."/>
            <person name="Becker A."/>
            <person name="Abrahante J.E."/>
            <person name="Garbe J."/>
            <person name="Badalamenti J.P."/>
            <person name="Herman A."/>
            <person name="Mangelson H."/>
            <person name="Liachko I."/>
            <person name="Sullivan S."/>
            <person name="Sone E.D."/>
            <person name="Koren S."/>
            <person name="Silverstein K.A.T."/>
            <person name="Beckman K.B."/>
            <person name="Gohl D.M."/>
        </authorList>
    </citation>
    <scope>NUCLEOTIDE SEQUENCE</scope>
    <source>
        <strain evidence="1">Duluth1</strain>
        <tissue evidence="1">Whole animal</tissue>
    </source>
</reference>
<dbReference type="EMBL" id="JAIWYP010000006">
    <property type="protein sequence ID" value="KAH3814690.1"/>
    <property type="molecule type" value="Genomic_DNA"/>
</dbReference>
<organism evidence="1 2">
    <name type="scientific">Dreissena polymorpha</name>
    <name type="common">Zebra mussel</name>
    <name type="synonym">Mytilus polymorpha</name>
    <dbReference type="NCBI Taxonomy" id="45954"/>
    <lineage>
        <taxon>Eukaryota</taxon>
        <taxon>Metazoa</taxon>
        <taxon>Spiralia</taxon>
        <taxon>Lophotrochozoa</taxon>
        <taxon>Mollusca</taxon>
        <taxon>Bivalvia</taxon>
        <taxon>Autobranchia</taxon>
        <taxon>Heteroconchia</taxon>
        <taxon>Euheterodonta</taxon>
        <taxon>Imparidentia</taxon>
        <taxon>Neoheterodontei</taxon>
        <taxon>Myida</taxon>
        <taxon>Dreissenoidea</taxon>
        <taxon>Dreissenidae</taxon>
        <taxon>Dreissena</taxon>
    </lineage>
</organism>
<gene>
    <name evidence="1" type="ORF">DPMN_143196</name>
</gene>
<dbReference type="Proteomes" id="UP000828390">
    <property type="component" value="Unassembled WGS sequence"/>
</dbReference>
<reference evidence="1" key="2">
    <citation type="submission" date="2020-11" db="EMBL/GenBank/DDBJ databases">
        <authorList>
            <person name="McCartney M.A."/>
            <person name="Auch B."/>
            <person name="Kono T."/>
            <person name="Mallez S."/>
            <person name="Becker A."/>
            <person name="Gohl D.M."/>
            <person name="Silverstein K.A.T."/>
            <person name="Koren S."/>
            <person name="Bechman K.B."/>
            <person name="Herman A."/>
            <person name="Abrahante J.E."/>
            <person name="Garbe J."/>
        </authorList>
    </citation>
    <scope>NUCLEOTIDE SEQUENCE</scope>
    <source>
        <strain evidence="1">Duluth1</strain>
        <tissue evidence="1">Whole animal</tissue>
    </source>
</reference>
<name>A0A9D4GCQ3_DREPO</name>
<sequence length="99" mass="11817">MEKRRSEQKTVHKLVVNGEDITNRPQILEEQRFFFETLYKRKHTNMINVGSRKETKKEFEVEPMLTVLTKLKRERAKIEEVETFTSSNLCETVILRTDS</sequence>
<protein>
    <submittedName>
        <fullName evidence="1">Uncharacterized protein</fullName>
    </submittedName>
</protein>